<dbReference type="Proteomes" id="UP000727407">
    <property type="component" value="Unassembled WGS sequence"/>
</dbReference>
<dbReference type="Gene3D" id="3.40.50.300">
    <property type="entry name" value="P-loop containing nucleotide triphosphate hydrolases"/>
    <property type="match status" value="1"/>
</dbReference>
<feature type="non-terminal residue" evidence="5">
    <location>
        <position position="1"/>
    </location>
</feature>
<dbReference type="PANTHER" id="PTHR10903">
    <property type="entry name" value="GTPASE, IMAP FAMILY MEMBER-RELATED"/>
    <property type="match status" value="1"/>
</dbReference>
<dbReference type="SUPFAM" id="SSF52540">
    <property type="entry name" value="P-loop containing nucleoside triphosphate hydrolases"/>
    <property type="match status" value="1"/>
</dbReference>
<feature type="non-terminal residue" evidence="5">
    <location>
        <position position="212"/>
    </location>
</feature>
<evidence type="ECO:0000313" key="5">
    <source>
        <dbReference type="EMBL" id="KAF5890430.1"/>
    </source>
</evidence>
<keyword evidence="6" id="KW-1185">Reference proteome</keyword>
<organism evidence="5 6">
    <name type="scientific">Clarias magur</name>
    <name type="common">Asian catfish</name>
    <name type="synonym">Macropteronotus magur</name>
    <dbReference type="NCBI Taxonomy" id="1594786"/>
    <lineage>
        <taxon>Eukaryota</taxon>
        <taxon>Metazoa</taxon>
        <taxon>Chordata</taxon>
        <taxon>Craniata</taxon>
        <taxon>Vertebrata</taxon>
        <taxon>Euteleostomi</taxon>
        <taxon>Actinopterygii</taxon>
        <taxon>Neopterygii</taxon>
        <taxon>Teleostei</taxon>
        <taxon>Ostariophysi</taxon>
        <taxon>Siluriformes</taxon>
        <taxon>Clariidae</taxon>
        <taxon>Clarias</taxon>
    </lineage>
</organism>
<comment type="similarity">
    <text evidence="1">Belongs to the TRAFAC class TrmE-Era-EngA-EngB-Septin-like GTPase superfamily. AIG1/Toc34/Toc159-like paraseptin GTPase family. IAN subfamily.</text>
</comment>
<dbReference type="Pfam" id="PF04548">
    <property type="entry name" value="AIG1"/>
    <property type="match status" value="1"/>
</dbReference>
<keyword evidence="2" id="KW-0547">Nucleotide-binding</keyword>
<dbReference type="InterPro" id="IPR027417">
    <property type="entry name" value="P-loop_NTPase"/>
</dbReference>
<dbReference type="InterPro" id="IPR006703">
    <property type="entry name" value="G_AIG1"/>
</dbReference>
<feature type="domain" description="AIG1-type G" evidence="4">
    <location>
        <begin position="37"/>
        <end position="188"/>
    </location>
</feature>
<dbReference type="EMBL" id="QNUK01000687">
    <property type="protein sequence ID" value="KAF5890430.1"/>
    <property type="molecule type" value="Genomic_DNA"/>
</dbReference>
<evidence type="ECO:0000256" key="1">
    <source>
        <dbReference type="ARBA" id="ARBA00008535"/>
    </source>
</evidence>
<accession>A0A8J4XA72</accession>
<evidence type="ECO:0000259" key="4">
    <source>
        <dbReference type="Pfam" id="PF04548"/>
    </source>
</evidence>
<evidence type="ECO:0000256" key="2">
    <source>
        <dbReference type="ARBA" id="ARBA00022741"/>
    </source>
</evidence>
<name>A0A8J4XA72_CLAMG</name>
<sequence length="212" mass="23995">SKLVPHLNIVLLGMDGVKASISRLLLGEKPSLVPTAARSMSVKQGEVCGLFITLVEMPALYNTQLSEQEVMRLTLNCVSVCDPGVHAFLIAVPEGPLTDEVKLEIKLIQTIFSSRVNDHTIFIINQQSQSEQLHESLQSVINANGWRYTFYSRNINAEKLFTCFTDLLNDSNSYQYTMAMYSDAQWETQLQYKKEIKNLQQQLMMSNQNQAQ</sequence>
<dbReference type="OrthoDB" id="8954335at2759"/>
<reference evidence="5" key="1">
    <citation type="submission" date="2020-07" db="EMBL/GenBank/DDBJ databases">
        <title>Clarias magur genome sequencing, assembly and annotation.</title>
        <authorList>
            <person name="Kushwaha B."/>
            <person name="Kumar R."/>
            <person name="Das P."/>
            <person name="Joshi C.G."/>
            <person name="Kumar D."/>
            <person name="Nagpure N.S."/>
            <person name="Pandey M."/>
            <person name="Agarwal S."/>
            <person name="Srivastava S."/>
            <person name="Singh M."/>
            <person name="Sahoo L."/>
            <person name="Jayasankar P."/>
            <person name="Meher P.K."/>
            <person name="Koringa P.G."/>
            <person name="Iquebal M.A."/>
            <person name="Das S.P."/>
            <person name="Bit A."/>
            <person name="Patnaik S."/>
            <person name="Patel N."/>
            <person name="Shah T.M."/>
            <person name="Hinsu A."/>
            <person name="Jena J.K."/>
        </authorList>
    </citation>
    <scope>NUCLEOTIDE SEQUENCE</scope>
    <source>
        <strain evidence="5">CIFAMagur01</strain>
        <tissue evidence="5">Testis</tissue>
    </source>
</reference>
<dbReference type="PANTHER" id="PTHR10903:SF170">
    <property type="entry name" value="GTPASE IMAP FAMILY MEMBER 7"/>
    <property type="match status" value="1"/>
</dbReference>
<proteinExistence type="inferred from homology"/>
<evidence type="ECO:0000256" key="3">
    <source>
        <dbReference type="ARBA" id="ARBA00023134"/>
    </source>
</evidence>
<dbReference type="InterPro" id="IPR045058">
    <property type="entry name" value="GIMA/IAN/Toc"/>
</dbReference>
<protein>
    <submittedName>
        <fullName evidence="5">GTPase IMAP family member 8-like</fullName>
    </submittedName>
</protein>
<evidence type="ECO:0000313" key="6">
    <source>
        <dbReference type="Proteomes" id="UP000727407"/>
    </source>
</evidence>
<dbReference type="GO" id="GO:0005525">
    <property type="term" value="F:GTP binding"/>
    <property type="evidence" value="ECO:0007669"/>
    <property type="project" value="UniProtKB-KW"/>
</dbReference>
<gene>
    <name evidence="5" type="ORF">DAT39_019872</name>
</gene>
<keyword evidence="3" id="KW-0342">GTP-binding</keyword>
<comment type="caution">
    <text evidence="5">The sequence shown here is derived from an EMBL/GenBank/DDBJ whole genome shotgun (WGS) entry which is preliminary data.</text>
</comment>
<dbReference type="AlphaFoldDB" id="A0A8J4XA72"/>